<feature type="region of interest" description="Disordered" evidence="1">
    <location>
        <begin position="90"/>
        <end position="147"/>
    </location>
</feature>
<evidence type="ECO:0000313" key="2">
    <source>
        <dbReference type="EMBL" id="MPM98121.1"/>
    </source>
</evidence>
<feature type="compositionally biased region" description="Gly residues" evidence="1">
    <location>
        <begin position="96"/>
        <end position="105"/>
    </location>
</feature>
<comment type="caution">
    <text evidence="2">The sequence shown here is derived from an EMBL/GenBank/DDBJ whole genome shotgun (WGS) entry which is preliminary data.</text>
</comment>
<proteinExistence type="predicted"/>
<dbReference type="EMBL" id="VSSQ01044311">
    <property type="protein sequence ID" value="MPM98121.1"/>
    <property type="molecule type" value="Genomic_DNA"/>
</dbReference>
<dbReference type="AlphaFoldDB" id="A0A645E9L6"/>
<sequence>MEDAGRAVDQHLGGMVGIAGHLFQRLQVTLQRAAVVVPRDPQHLDPGDLLAGADHRVRQDAGRDLQHEVVDAVAVTTLHDLDRLDVAADEADGRGDGTQGAGSVGHGHSHQEHTSIVPCPPLARATPSVSRGTLPFTGKPATHGQHRRGDTVNAVLVTRSVPLLVTWSTPSCATSPSGDTSTTPRWALPVAVGVVSVVGSRMKDAAGPSGHRTGHDVSRT</sequence>
<organism evidence="2">
    <name type="scientific">bioreactor metagenome</name>
    <dbReference type="NCBI Taxonomy" id="1076179"/>
    <lineage>
        <taxon>unclassified sequences</taxon>
        <taxon>metagenomes</taxon>
        <taxon>ecological metagenomes</taxon>
    </lineage>
</organism>
<accession>A0A645E9L6</accession>
<name>A0A645E9L6_9ZZZZ</name>
<reference evidence="2" key="1">
    <citation type="submission" date="2019-08" db="EMBL/GenBank/DDBJ databases">
        <authorList>
            <person name="Kucharzyk K."/>
            <person name="Murdoch R.W."/>
            <person name="Higgins S."/>
            <person name="Loffler F."/>
        </authorList>
    </citation>
    <scope>NUCLEOTIDE SEQUENCE</scope>
</reference>
<evidence type="ECO:0000256" key="1">
    <source>
        <dbReference type="SAM" id="MobiDB-lite"/>
    </source>
</evidence>
<protein>
    <submittedName>
        <fullName evidence="2">Uncharacterized protein</fullName>
    </submittedName>
</protein>
<gene>
    <name evidence="2" type="ORF">SDC9_145302</name>
</gene>